<dbReference type="PROSITE" id="PS00041">
    <property type="entry name" value="HTH_ARAC_FAMILY_1"/>
    <property type="match status" value="1"/>
</dbReference>
<keyword evidence="3" id="KW-0804">Transcription</keyword>
<dbReference type="InterPro" id="IPR037923">
    <property type="entry name" value="HTH-like"/>
</dbReference>
<dbReference type="AlphaFoldDB" id="A0A229UHM3"/>
<dbReference type="InterPro" id="IPR014710">
    <property type="entry name" value="RmlC-like_jellyroll"/>
</dbReference>
<dbReference type="SUPFAM" id="SSF46689">
    <property type="entry name" value="Homeodomain-like"/>
    <property type="match status" value="2"/>
</dbReference>
<evidence type="ECO:0000256" key="2">
    <source>
        <dbReference type="ARBA" id="ARBA00023125"/>
    </source>
</evidence>
<dbReference type="Gene3D" id="2.60.120.10">
    <property type="entry name" value="Jelly Rolls"/>
    <property type="match status" value="1"/>
</dbReference>
<evidence type="ECO:0000313" key="5">
    <source>
        <dbReference type="EMBL" id="OXM82795.1"/>
    </source>
</evidence>
<reference evidence="5 6" key="1">
    <citation type="submission" date="2017-07" db="EMBL/GenBank/DDBJ databases">
        <title>Genome sequencing and assembly of Paenibacillus rigui.</title>
        <authorList>
            <person name="Mayilraj S."/>
        </authorList>
    </citation>
    <scope>NUCLEOTIDE SEQUENCE [LARGE SCALE GENOMIC DNA]</scope>
    <source>
        <strain evidence="5 6">JCM 16352</strain>
    </source>
</reference>
<keyword evidence="2" id="KW-0238">DNA-binding</keyword>
<dbReference type="PANTHER" id="PTHR43280:SF2">
    <property type="entry name" value="HTH-TYPE TRANSCRIPTIONAL REGULATOR EXSA"/>
    <property type="match status" value="1"/>
</dbReference>
<dbReference type="Gene3D" id="1.10.10.60">
    <property type="entry name" value="Homeodomain-like"/>
    <property type="match status" value="2"/>
</dbReference>
<dbReference type="InterPro" id="IPR018060">
    <property type="entry name" value="HTH_AraC"/>
</dbReference>
<evidence type="ECO:0000256" key="3">
    <source>
        <dbReference type="ARBA" id="ARBA00023163"/>
    </source>
</evidence>
<feature type="domain" description="HTH araC/xylS-type" evidence="4">
    <location>
        <begin position="188"/>
        <end position="286"/>
    </location>
</feature>
<dbReference type="EMBL" id="NMQW01000057">
    <property type="protein sequence ID" value="OXM82795.1"/>
    <property type="molecule type" value="Genomic_DNA"/>
</dbReference>
<evidence type="ECO:0000256" key="1">
    <source>
        <dbReference type="ARBA" id="ARBA00023015"/>
    </source>
</evidence>
<protein>
    <submittedName>
        <fullName evidence="5">AraC family transcriptional regulator</fullName>
    </submittedName>
</protein>
<gene>
    <name evidence="5" type="ORF">CF651_29470</name>
</gene>
<dbReference type="Pfam" id="PF12833">
    <property type="entry name" value="HTH_18"/>
    <property type="match status" value="1"/>
</dbReference>
<accession>A0A229UHM3</accession>
<keyword evidence="1" id="KW-0805">Transcription regulation</keyword>
<dbReference type="OrthoDB" id="506156at2"/>
<dbReference type="PRINTS" id="PR00032">
    <property type="entry name" value="HTHARAC"/>
</dbReference>
<proteinExistence type="predicted"/>
<dbReference type="Pfam" id="PF02311">
    <property type="entry name" value="AraC_binding"/>
    <property type="match status" value="1"/>
</dbReference>
<organism evidence="5 6">
    <name type="scientific">Paenibacillus rigui</name>
    <dbReference type="NCBI Taxonomy" id="554312"/>
    <lineage>
        <taxon>Bacteria</taxon>
        <taxon>Bacillati</taxon>
        <taxon>Bacillota</taxon>
        <taxon>Bacilli</taxon>
        <taxon>Bacillales</taxon>
        <taxon>Paenibacillaceae</taxon>
        <taxon>Paenibacillus</taxon>
    </lineage>
</organism>
<dbReference type="PANTHER" id="PTHR43280">
    <property type="entry name" value="ARAC-FAMILY TRANSCRIPTIONAL REGULATOR"/>
    <property type="match status" value="1"/>
</dbReference>
<dbReference type="InterPro" id="IPR018062">
    <property type="entry name" value="HTH_AraC-typ_CS"/>
</dbReference>
<dbReference type="GO" id="GO:0043565">
    <property type="term" value="F:sequence-specific DNA binding"/>
    <property type="evidence" value="ECO:0007669"/>
    <property type="project" value="InterPro"/>
</dbReference>
<dbReference type="Proteomes" id="UP000215509">
    <property type="component" value="Unassembled WGS sequence"/>
</dbReference>
<comment type="caution">
    <text evidence="5">The sequence shown here is derived from an EMBL/GenBank/DDBJ whole genome shotgun (WGS) entry which is preliminary data.</text>
</comment>
<dbReference type="InterPro" id="IPR009057">
    <property type="entry name" value="Homeodomain-like_sf"/>
</dbReference>
<keyword evidence="6" id="KW-1185">Reference proteome</keyword>
<dbReference type="SUPFAM" id="SSF51215">
    <property type="entry name" value="Regulatory protein AraC"/>
    <property type="match status" value="1"/>
</dbReference>
<dbReference type="RefSeq" id="WP_094018437.1">
    <property type="nucleotide sequence ID" value="NZ_NMQW01000057.1"/>
</dbReference>
<dbReference type="PROSITE" id="PS01124">
    <property type="entry name" value="HTH_ARAC_FAMILY_2"/>
    <property type="match status" value="1"/>
</dbReference>
<dbReference type="SMART" id="SM00342">
    <property type="entry name" value="HTH_ARAC"/>
    <property type="match status" value="1"/>
</dbReference>
<name>A0A229UHM3_9BACL</name>
<evidence type="ECO:0000313" key="6">
    <source>
        <dbReference type="Proteomes" id="UP000215509"/>
    </source>
</evidence>
<evidence type="ECO:0000259" key="4">
    <source>
        <dbReference type="PROSITE" id="PS01124"/>
    </source>
</evidence>
<dbReference type="InterPro" id="IPR020449">
    <property type="entry name" value="Tscrpt_reg_AraC-type_HTH"/>
</dbReference>
<dbReference type="InterPro" id="IPR003313">
    <property type="entry name" value="AraC-bd"/>
</dbReference>
<sequence length="300" mass="34875">MPDVFGPKYRIGDNAFTIQYMQRKGFSKMPGTHNHPFYELYYLLQGERTYFINGTVVTARRGDMVIVHPYDVHKTASSQVPEFERVLINFTEQFVHSEPGTETMNLEAGVPLLPFPNRSRLLRFSLKDQAAVEQLLREMLSECAEQQPGFEMYVKALLHQLLVRMHRQSRALELEPPHPLHPMHAKISEIATYLNGHFQEEISLERVAKQFYISVSYLSRMFKKVTGFHFREYVQVIRVNEAQRLLRETQEKVLTIAERSGFEHVAHFNTTFKKLTGVSPLRYRKQQQAGTGKAVSRSRT</sequence>
<dbReference type="GO" id="GO:0003700">
    <property type="term" value="F:DNA-binding transcription factor activity"/>
    <property type="evidence" value="ECO:0007669"/>
    <property type="project" value="InterPro"/>
</dbReference>